<gene>
    <name evidence="3" type="ORF">GA0070624_1688</name>
</gene>
<protein>
    <submittedName>
        <fullName evidence="3">Putative inner membrane exporter, YdcZ</fullName>
    </submittedName>
</protein>
<dbReference type="InterPro" id="IPR006750">
    <property type="entry name" value="YdcZ"/>
</dbReference>
<feature type="compositionally biased region" description="Basic residues" evidence="1">
    <location>
        <begin position="106"/>
        <end position="115"/>
    </location>
</feature>
<dbReference type="Proteomes" id="UP000199413">
    <property type="component" value="Unassembled WGS sequence"/>
</dbReference>
<proteinExistence type="predicted"/>
<evidence type="ECO:0000313" key="4">
    <source>
        <dbReference type="Proteomes" id="UP000199413"/>
    </source>
</evidence>
<name>A0A1C6RPP3_9ACTN</name>
<organism evidence="3 4">
    <name type="scientific">Micromonospora rhizosphaerae</name>
    <dbReference type="NCBI Taxonomy" id="568872"/>
    <lineage>
        <taxon>Bacteria</taxon>
        <taxon>Bacillati</taxon>
        <taxon>Actinomycetota</taxon>
        <taxon>Actinomycetes</taxon>
        <taxon>Micromonosporales</taxon>
        <taxon>Micromonosporaceae</taxon>
        <taxon>Micromonospora</taxon>
    </lineage>
</organism>
<feature type="transmembrane region" description="Helical" evidence="2">
    <location>
        <begin position="49"/>
        <end position="67"/>
    </location>
</feature>
<keyword evidence="4" id="KW-1185">Reference proteome</keyword>
<dbReference type="EMBL" id="FMHV01000002">
    <property type="protein sequence ID" value="SCL19131.1"/>
    <property type="molecule type" value="Genomic_DNA"/>
</dbReference>
<evidence type="ECO:0000256" key="2">
    <source>
        <dbReference type="SAM" id="Phobius"/>
    </source>
</evidence>
<dbReference type="STRING" id="568872.GA0070624_1688"/>
<dbReference type="Pfam" id="PF04657">
    <property type="entry name" value="DMT_YdcZ"/>
    <property type="match status" value="1"/>
</dbReference>
<accession>A0A1C6RPP3</accession>
<keyword evidence="2" id="KW-0472">Membrane</keyword>
<sequence>MSATGIAAPPTLPTARRIAGIGLATVSGVAVAVQSRINGELGVRLADGIAAAVVSFGLGLLLLLVLLPATPGGQGGRPPAGGAGKRVATPVSVLRRGLGAGPRWSPRGRRPAGSA</sequence>
<keyword evidence="2" id="KW-1133">Transmembrane helix</keyword>
<evidence type="ECO:0000256" key="1">
    <source>
        <dbReference type="SAM" id="MobiDB-lite"/>
    </source>
</evidence>
<dbReference type="AlphaFoldDB" id="A0A1C6RPP3"/>
<evidence type="ECO:0000313" key="3">
    <source>
        <dbReference type="EMBL" id="SCL19131.1"/>
    </source>
</evidence>
<keyword evidence="2" id="KW-0812">Transmembrane</keyword>
<reference evidence="4" key="1">
    <citation type="submission" date="2016-06" db="EMBL/GenBank/DDBJ databases">
        <authorList>
            <person name="Varghese N."/>
            <person name="Submissions Spin"/>
        </authorList>
    </citation>
    <scope>NUCLEOTIDE SEQUENCE [LARGE SCALE GENOMIC DNA]</scope>
    <source>
        <strain evidence="4">DSM 45431</strain>
    </source>
</reference>
<feature type="transmembrane region" description="Helical" evidence="2">
    <location>
        <begin position="18"/>
        <end position="37"/>
    </location>
</feature>
<feature type="region of interest" description="Disordered" evidence="1">
    <location>
        <begin position="95"/>
        <end position="115"/>
    </location>
</feature>